<dbReference type="RefSeq" id="WP_278014793.1">
    <property type="nucleotide sequence ID" value="NZ_CP121106.1"/>
</dbReference>
<keyword evidence="1" id="KW-0472">Membrane</keyword>
<keyword evidence="1" id="KW-0812">Transmembrane</keyword>
<feature type="transmembrane region" description="Helical" evidence="1">
    <location>
        <begin position="34"/>
        <end position="50"/>
    </location>
</feature>
<accession>A0ABY8FMM7</accession>
<evidence type="ECO:0008006" key="4">
    <source>
        <dbReference type="Google" id="ProtNLM"/>
    </source>
</evidence>
<reference evidence="2 3" key="1">
    <citation type="submission" date="2023-03" db="EMBL/GenBank/DDBJ databases">
        <title>Altererythrobacter sp. CAU 1644 isolated from sand.</title>
        <authorList>
            <person name="Kim W."/>
        </authorList>
    </citation>
    <scope>NUCLEOTIDE SEQUENCE [LARGE SCALE GENOMIC DNA]</scope>
    <source>
        <strain evidence="2 3">CAU 1644</strain>
    </source>
</reference>
<protein>
    <recommendedName>
        <fullName evidence="4">DUF4175 domain-containing protein</fullName>
    </recommendedName>
</protein>
<gene>
    <name evidence="2" type="ORF">P7228_08385</name>
</gene>
<sequence length="116" mass="12523">MKALAAGCGLALGVLLAIIGYSISQTAAVQDYRAPLWAGLVATVTLPLLYPMLVRPVAPWRFALACTVVMILGIALVWMPLVWSVQLREQEGAAVMIWTALWIVAAAPFMRSATKR</sequence>
<dbReference type="EMBL" id="CP121106">
    <property type="protein sequence ID" value="WFL76027.1"/>
    <property type="molecule type" value="Genomic_DNA"/>
</dbReference>
<keyword evidence="1" id="KW-1133">Transmembrane helix</keyword>
<evidence type="ECO:0000313" key="3">
    <source>
        <dbReference type="Proteomes" id="UP001215827"/>
    </source>
</evidence>
<dbReference type="Proteomes" id="UP001215827">
    <property type="component" value="Chromosome"/>
</dbReference>
<feature type="transmembrane region" description="Helical" evidence="1">
    <location>
        <begin position="93"/>
        <end position="110"/>
    </location>
</feature>
<organism evidence="2 3">
    <name type="scientific">Altererythrobacter arenosus</name>
    <dbReference type="NCBI Taxonomy" id="3032592"/>
    <lineage>
        <taxon>Bacteria</taxon>
        <taxon>Pseudomonadati</taxon>
        <taxon>Pseudomonadota</taxon>
        <taxon>Alphaproteobacteria</taxon>
        <taxon>Sphingomonadales</taxon>
        <taxon>Erythrobacteraceae</taxon>
        <taxon>Altererythrobacter</taxon>
    </lineage>
</organism>
<feature type="transmembrane region" description="Helical" evidence="1">
    <location>
        <begin position="62"/>
        <end position="81"/>
    </location>
</feature>
<evidence type="ECO:0000313" key="2">
    <source>
        <dbReference type="EMBL" id="WFL76027.1"/>
    </source>
</evidence>
<evidence type="ECO:0000256" key="1">
    <source>
        <dbReference type="SAM" id="Phobius"/>
    </source>
</evidence>
<name>A0ABY8FMM7_9SPHN</name>
<proteinExistence type="predicted"/>
<keyword evidence="3" id="KW-1185">Reference proteome</keyword>